<feature type="compositionally biased region" description="Acidic residues" evidence="1">
    <location>
        <begin position="521"/>
        <end position="541"/>
    </location>
</feature>
<dbReference type="Proteomes" id="UP000226031">
    <property type="component" value="Unassembled WGS sequence"/>
</dbReference>
<dbReference type="VEuPathDB" id="FungiDB:EMCG_01868"/>
<feature type="region of interest" description="Disordered" evidence="1">
    <location>
        <begin position="264"/>
        <end position="341"/>
    </location>
</feature>
<comment type="caution">
    <text evidence="2">The sequence shown here is derived from an EMBL/GenBank/DDBJ whole genome shotgun (WGS) entry which is preliminary data.</text>
</comment>
<feature type="compositionally biased region" description="Basic residues" evidence="1">
    <location>
        <begin position="410"/>
        <end position="422"/>
    </location>
</feature>
<evidence type="ECO:0000256" key="1">
    <source>
        <dbReference type="SAM" id="MobiDB-lite"/>
    </source>
</evidence>
<protein>
    <submittedName>
        <fullName evidence="2">Uncharacterized protein</fullName>
    </submittedName>
</protein>
<evidence type="ECO:0000313" key="3">
    <source>
        <dbReference type="Proteomes" id="UP000226031"/>
    </source>
</evidence>
<feature type="region of interest" description="Disordered" evidence="1">
    <location>
        <begin position="401"/>
        <end position="486"/>
    </location>
</feature>
<feature type="compositionally biased region" description="Polar residues" evidence="1">
    <location>
        <begin position="430"/>
        <end position="467"/>
    </location>
</feature>
<feature type="compositionally biased region" description="Basic residues" evidence="1">
    <location>
        <begin position="98"/>
        <end position="112"/>
    </location>
</feature>
<sequence length="562" mass="61261">MWLFRGAQSAVFYYAACTPCAASIHRRKRKKDAAKTHREPPPTITTNNDNDIVTDQPLVVFQQPFPFSTNTYWEEEIALGPGPPARRAGRRNNINNNHNRKNNNNKKKKKKTNTNSHASHTSGSQGASIDSPVVAGAAQPESLESTLQNGMGALASTMTGVLEDLVPSRKELGDRWNRIRYQREDEVLWGGSGSSSPTSGAGGPAGAVKGSSVGLSGRGRADTGGSAKYYVAKNPAVNDLHPPVVCGPVSRAETRWMLQPPPSAKVMAGKVRSTASVSVRGDGRQGSFERVTVSGRGEDGVGNGLGDEVEGEVISGSSRRGRGQQQQQQMQSQGDGQLDGCSFTHAERQQLPAKNSLQSRRRRGKPPPILVGADNFLALSPSSVDDIVLLSPRPVFAPVTSSTDLTPARPQRHHHHHHHHYHHNTEKIHNANTSSDKPSSTPASWQWPWQPTEDSAQAQSRPTSKATADSGKAFAAQHHHQQEKLHPAWPSSTLDVAMKHHDLVRSVQVEVSSPETAYFYDIDDGDDDDDDNDYDDYDSDGDGEKQRGMYGGVRPWRWSMDI</sequence>
<feature type="region of interest" description="Disordered" evidence="1">
    <location>
        <begin position="515"/>
        <end position="551"/>
    </location>
</feature>
<feature type="region of interest" description="Disordered" evidence="1">
    <location>
        <begin position="78"/>
        <end position="138"/>
    </location>
</feature>
<organism evidence="2 3">
    <name type="scientific">[Emmonsia] crescens</name>
    <dbReference type="NCBI Taxonomy" id="73230"/>
    <lineage>
        <taxon>Eukaryota</taxon>
        <taxon>Fungi</taxon>
        <taxon>Dikarya</taxon>
        <taxon>Ascomycota</taxon>
        <taxon>Pezizomycotina</taxon>
        <taxon>Eurotiomycetes</taxon>
        <taxon>Eurotiomycetidae</taxon>
        <taxon>Onygenales</taxon>
        <taxon>Ajellomycetaceae</taxon>
        <taxon>Emergomyces</taxon>
    </lineage>
</organism>
<name>A0A2B7Z508_9EURO</name>
<keyword evidence="3" id="KW-1185">Reference proteome</keyword>
<proteinExistence type="predicted"/>
<feature type="compositionally biased region" description="Low complexity" evidence="1">
    <location>
        <begin position="315"/>
        <end position="336"/>
    </location>
</feature>
<dbReference type="AlphaFoldDB" id="A0A2B7Z508"/>
<feature type="region of interest" description="Disordered" evidence="1">
    <location>
        <begin position="189"/>
        <end position="219"/>
    </location>
</feature>
<feature type="region of interest" description="Disordered" evidence="1">
    <location>
        <begin position="24"/>
        <end position="51"/>
    </location>
</feature>
<dbReference type="EMBL" id="PDND01000755">
    <property type="protein sequence ID" value="PGH28313.1"/>
    <property type="molecule type" value="Genomic_DNA"/>
</dbReference>
<feature type="compositionally biased region" description="Polar residues" evidence="1">
    <location>
        <begin position="116"/>
        <end position="128"/>
    </location>
</feature>
<gene>
    <name evidence="2" type="ORF">GX50_08950</name>
</gene>
<reference evidence="2 3" key="1">
    <citation type="submission" date="2017-10" db="EMBL/GenBank/DDBJ databases">
        <title>Comparative genomics in systemic dimorphic fungi from Ajellomycetaceae.</title>
        <authorList>
            <person name="Munoz J.F."/>
            <person name="Mcewen J.G."/>
            <person name="Clay O.K."/>
            <person name="Cuomo C.A."/>
        </authorList>
    </citation>
    <scope>NUCLEOTIDE SEQUENCE [LARGE SCALE GENOMIC DNA]</scope>
    <source>
        <strain evidence="2 3">UAMH4076</strain>
    </source>
</reference>
<evidence type="ECO:0000313" key="2">
    <source>
        <dbReference type="EMBL" id="PGH28313.1"/>
    </source>
</evidence>
<accession>A0A2B7Z508</accession>